<feature type="compositionally biased region" description="Polar residues" evidence="2">
    <location>
        <begin position="619"/>
        <end position="628"/>
    </location>
</feature>
<dbReference type="NCBIfam" id="TIGR00231">
    <property type="entry name" value="small_GTP"/>
    <property type="match status" value="1"/>
</dbReference>
<dbReference type="PROSITE" id="PS51421">
    <property type="entry name" value="RAS"/>
    <property type="match status" value="1"/>
</dbReference>
<feature type="compositionally biased region" description="Low complexity" evidence="2">
    <location>
        <begin position="189"/>
        <end position="198"/>
    </location>
</feature>
<feature type="region of interest" description="Disordered" evidence="2">
    <location>
        <begin position="423"/>
        <end position="447"/>
    </location>
</feature>
<dbReference type="InterPro" id="IPR005225">
    <property type="entry name" value="Small_GTP-bd"/>
</dbReference>
<dbReference type="STRING" id="1509407.A0A0L1JEN7"/>
<feature type="compositionally biased region" description="Polar residues" evidence="2">
    <location>
        <begin position="234"/>
        <end position="247"/>
    </location>
</feature>
<feature type="compositionally biased region" description="Low complexity" evidence="2">
    <location>
        <begin position="206"/>
        <end position="224"/>
    </location>
</feature>
<comment type="caution">
    <text evidence="3">The sequence shown here is derived from an EMBL/GenBank/DDBJ whole genome shotgun (WGS) entry which is preliminary data.</text>
</comment>
<dbReference type="RefSeq" id="XP_015411207.1">
    <property type="nucleotide sequence ID" value="XM_015547047.1"/>
</dbReference>
<feature type="region of interest" description="Disordered" evidence="2">
    <location>
        <begin position="492"/>
        <end position="518"/>
    </location>
</feature>
<feature type="region of interest" description="Disordered" evidence="2">
    <location>
        <begin position="164"/>
        <end position="247"/>
    </location>
</feature>
<sequence length="1113" mass="120504">MDQSIRPRRPSLTQHLQRILHIDGIGKRHSSSSQSPRAGLTASPQQQQFTQQRVQIPQSYIHVNENSSHTHTRNHTSYSYTSLDSRLTPMNGENPGGIPKSSTRETSFRGPQASCTPEETPANFENCVSPTWSRNSAVRNERRATLRLEAERVELEKKLMKLEQAESTKDLGSMRREPRRLTKKQPFGSSSRASSVSADESRASKRISSIFSSSRRSSRSRSSSLNEGDRGTPRPQSFGSECATRTLSTTLPERLSTAISKELAVQSNPLLANHTSPLRSQKLSHSEVPMAAGQGTESNKHFDRRDAGTSHVQGLKRLRQEPMQQVAPITMSISDVQQVSDSSELDRSSFAAALNLRKRVSGKAQSHGRLSQSTPSQSTTAQKENRRELGATGPSRKTSASVTTLNTNHRGIRKPLIALQLGSSGSVPVRTSRGKPQGHHKRFKSSPLACFPTTSNTTFQSLDAVPTEQASASPEGMCHTEPSAFSKVTASCNTNPPRPMASLRLSNGDGSEGRHVPVNPLDLTHIAKESLRTSLPNSPGLSDHSPKPYSNPAIPNTQPRGPLALNQGLQQTLESVKPHDYGSPGNALETHPHNHPARSGSQDGGLAASQTRLEGGNASMHTFNTNFSGRGEPSSPIGGSTSALGYKVGRSTVSLSASLSQDPESEDYNTADEAASTASKSQSDESIPVKQLNIASVPAGLSTFANKGSSSRLHHPPPAVHPNAPALWTEQSGGNPRQLQRGQRVAKLFVICCHCEFWHDMPSEVYTKLAFPANPSIPTRHNPASLGGISNLNNQAFSKAQELESMYDYLAKVILLGPSGAGKSCVLHRFVKKEWRVLSSQTIGVEFSSRIVKLGIGPRRTRIKLQLWDTAGTERFRSVSRSYYRGAAGAILIYDVSSHTSFASLPTFLMDARALASPNLTVLLAGNKMDLTSDISLHGDTTEDATRPPPTPSSTSSKQSAFAFGSVRSTSHLATGTRMTATCVPHGREVYFEESSRWAAKSNIPVAVEVSALTGEGVEELFNRLARIILTKIELGEIDPDDPQSGIQYGDGGLYGHGTSDGSSIRSRMTLDNAVQLHNRNPPSVSKWKSGMREWEDVFRLGGSYNKNGEGCC</sequence>
<dbReference type="InterPro" id="IPR001806">
    <property type="entry name" value="Small_GTPase"/>
</dbReference>
<dbReference type="AlphaFoldDB" id="A0A0L1JEN7"/>
<dbReference type="SUPFAM" id="SSF52540">
    <property type="entry name" value="P-loop containing nucleoside triphosphate hydrolases"/>
    <property type="match status" value="1"/>
</dbReference>
<protein>
    <recommendedName>
        <fullName evidence="5">Ras family GTPase (Rab4b)</fullName>
    </recommendedName>
</protein>
<keyword evidence="4" id="KW-1185">Reference proteome</keyword>
<dbReference type="Gene3D" id="3.40.50.300">
    <property type="entry name" value="P-loop containing nucleotide triphosphate hydrolases"/>
    <property type="match status" value="1"/>
</dbReference>
<evidence type="ECO:0000313" key="4">
    <source>
        <dbReference type="Proteomes" id="UP000037505"/>
    </source>
</evidence>
<dbReference type="Pfam" id="PF00071">
    <property type="entry name" value="Ras"/>
    <property type="match status" value="1"/>
</dbReference>
<dbReference type="PANTHER" id="PTHR47979">
    <property type="entry name" value="DRAB11-RELATED"/>
    <property type="match status" value="1"/>
</dbReference>
<dbReference type="InterPro" id="IPR027417">
    <property type="entry name" value="P-loop_NTPase"/>
</dbReference>
<feature type="region of interest" description="Disordered" evidence="2">
    <location>
        <begin position="360"/>
        <end position="404"/>
    </location>
</feature>
<feature type="compositionally biased region" description="Low complexity" evidence="2">
    <location>
        <begin position="371"/>
        <end position="382"/>
    </location>
</feature>
<evidence type="ECO:0000256" key="1">
    <source>
        <dbReference type="ARBA" id="ARBA00006270"/>
    </source>
</evidence>
<dbReference type="PROSITE" id="PS51419">
    <property type="entry name" value="RAB"/>
    <property type="match status" value="1"/>
</dbReference>
<feature type="region of interest" description="Disordered" evidence="2">
    <location>
        <begin position="706"/>
        <end position="739"/>
    </location>
</feature>
<feature type="compositionally biased region" description="Polar residues" evidence="2">
    <location>
        <begin position="65"/>
        <end position="85"/>
    </location>
</feature>
<dbReference type="InterPro" id="IPR050209">
    <property type="entry name" value="Rab_GTPases_membrane_traffic"/>
</dbReference>
<feature type="compositionally biased region" description="Basic and acidic residues" evidence="2">
    <location>
        <begin position="164"/>
        <end position="180"/>
    </location>
</feature>
<evidence type="ECO:0008006" key="5">
    <source>
        <dbReference type="Google" id="ProtNLM"/>
    </source>
</evidence>
<name>A0A0L1JEN7_ASPN3</name>
<evidence type="ECO:0000256" key="2">
    <source>
        <dbReference type="SAM" id="MobiDB-lite"/>
    </source>
</evidence>
<feature type="region of interest" description="Disordered" evidence="2">
    <location>
        <begin position="935"/>
        <end position="961"/>
    </location>
</feature>
<dbReference type="GO" id="GO:0003924">
    <property type="term" value="F:GTPase activity"/>
    <property type="evidence" value="ECO:0007669"/>
    <property type="project" value="InterPro"/>
</dbReference>
<feature type="region of interest" description="Disordered" evidence="2">
    <location>
        <begin position="65"/>
        <end position="122"/>
    </location>
</feature>
<dbReference type="GeneID" id="26803594"/>
<feature type="compositionally biased region" description="Polar residues" evidence="2">
    <location>
        <begin position="676"/>
        <end position="685"/>
    </location>
</feature>
<feature type="region of interest" description="Disordered" evidence="2">
    <location>
        <begin position="26"/>
        <end position="49"/>
    </location>
</feature>
<proteinExistence type="inferred from homology"/>
<feature type="compositionally biased region" description="Polar residues" evidence="2">
    <location>
        <begin position="729"/>
        <end position="739"/>
    </location>
</feature>
<gene>
    <name evidence="3" type="ORF">ANOM_001790</name>
</gene>
<dbReference type="PRINTS" id="PR00449">
    <property type="entry name" value="RASTRNSFRMNG"/>
</dbReference>
<dbReference type="EMBL" id="JNOM01000016">
    <property type="protein sequence ID" value="KNG90284.1"/>
    <property type="molecule type" value="Genomic_DNA"/>
</dbReference>
<dbReference type="GO" id="GO:0005525">
    <property type="term" value="F:GTP binding"/>
    <property type="evidence" value="ECO:0007669"/>
    <property type="project" value="InterPro"/>
</dbReference>
<feature type="region of interest" description="Disordered" evidence="2">
    <location>
        <begin position="655"/>
        <end position="687"/>
    </location>
</feature>
<dbReference type="SMART" id="SM00173">
    <property type="entry name" value="RAS"/>
    <property type="match status" value="1"/>
</dbReference>
<organism evidence="3 4">
    <name type="scientific">Aspergillus nomiae NRRL (strain ATCC 15546 / NRRL 13137 / CBS 260.88 / M93)</name>
    <dbReference type="NCBI Taxonomy" id="1509407"/>
    <lineage>
        <taxon>Eukaryota</taxon>
        <taxon>Fungi</taxon>
        <taxon>Dikarya</taxon>
        <taxon>Ascomycota</taxon>
        <taxon>Pezizomycotina</taxon>
        <taxon>Eurotiomycetes</taxon>
        <taxon>Eurotiomycetidae</taxon>
        <taxon>Eurotiales</taxon>
        <taxon>Aspergillaceae</taxon>
        <taxon>Aspergillus</taxon>
        <taxon>Aspergillus subgen. Circumdati</taxon>
    </lineage>
</organism>
<dbReference type="Proteomes" id="UP000037505">
    <property type="component" value="Unassembled WGS sequence"/>
</dbReference>
<comment type="similarity">
    <text evidence="1">Belongs to the small GTPase superfamily. Rab family.</text>
</comment>
<feature type="region of interest" description="Disordered" evidence="2">
    <location>
        <begin position="533"/>
        <end position="643"/>
    </location>
</feature>
<accession>A0A0L1JEN7</accession>
<dbReference type="SMART" id="SM00175">
    <property type="entry name" value="RAB"/>
    <property type="match status" value="1"/>
</dbReference>
<dbReference type="SMART" id="SM00174">
    <property type="entry name" value="RHO"/>
    <property type="match status" value="1"/>
</dbReference>
<dbReference type="OrthoDB" id="5386674at2759"/>
<evidence type="ECO:0000313" key="3">
    <source>
        <dbReference type="EMBL" id="KNG90284.1"/>
    </source>
</evidence>
<feature type="compositionally biased region" description="Polar residues" evidence="2">
    <location>
        <begin position="395"/>
        <end position="404"/>
    </location>
</feature>
<feature type="compositionally biased region" description="Basic residues" evidence="2">
    <location>
        <begin position="432"/>
        <end position="444"/>
    </location>
</feature>
<reference evidence="3 4" key="1">
    <citation type="submission" date="2014-06" db="EMBL/GenBank/DDBJ databases">
        <title>The Genome of the Aflatoxigenic Filamentous Fungus Aspergillus nomius.</title>
        <authorList>
            <person name="Moore M.G."/>
            <person name="Shannon B.M."/>
            <person name="Brian M.M."/>
        </authorList>
    </citation>
    <scope>NUCLEOTIDE SEQUENCE [LARGE SCALE GENOMIC DNA]</scope>
    <source>
        <strain evidence="3 4">NRRL 13137</strain>
    </source>
</reference>